<feature type="region of interest" description="Disordered" evidence="1">
    <location>
        <begin position="149"/>
        <end position="169"/>
    </location>
</feature>
<dbReference type="STRING" id="44941.A0A397VUQ2"/>
<dbReference type="AlphaFoldDB" id="A0A397VUQ2"/>
<sequence>MNANADMNVNANVDASVVQMHNHANMNANADMNVNANVDTSVGANVDTNVNANANVDANIDANLDINANAATDFFDTFLKTMKNDYEHCGPQLRAALEKLAKRYNAAKAKSIPVLIFFLYNMNHNSDPLGRVKSSAKIRVQVESVKCRKTESSVKKSGDKENRDHDPYVIPARKVRAIGKKRHNLSQNIKYNLN</sequence>
<evidence type="ECO:0000313" key="2">
    <source>
        <dbReference type="EMBL" id="RIB25668.1"/>
    </source>
</evidence>
<organism evidence="2 3">
    <name type="scientific">Gigaspora rosea</name>
    <dbReference type="NCBI Taxonomy" id="44941"/>
    <lineage>
        <taxon>Eukaryota</taxon>
        <taxon>Fungi</taxon>
        <taxon>Fungi incertae sedis</taxon>
        <taxon>Mucoromycota</taxon>
        <taxon>Glomeromycotina</taxon>
        <taxon>Glomeromycetes</taxon>
        <taxon>Diversisporales</taxon>
        <taxon>Gigasporaceae</taxon>
        <taxon>Gigaspora</taxon>
    </lineage>
</organism>
<keyword evidence="3" id="KW-1185">Reference proteome</keyword>
<evidence type="ECO:0000256" key="1">
    <source>
        <dbReference type="SAM" id="MobiDB-lite"/>
    </source>
</evidence>
<protein>
    <submittedName>
        <fullName evidence="2">Uncharacterized protein</fullName>
    </submittedName>
</protein>
<dbReference type="OrthoDB" id="2434553at2759"/>
<dbReference type="EMBL" id="QKWP01000166">
    <property type="protein sequence ID" value="RIB25668.1"/>
    <property type="molecule type" value="Genomic_DNA"/>
</dbReference>
<feature type="compositionally biased region" description="Basic and acidic residues" evidence="1">
    <location>
        <begin position="149"/>
        <end position="167"/>
    </location>
</feature>
<comment type="caution">
    <text evidence="2">The sequence shown here is derived from an EMBL/GenBank/DDBJ whole genome shotgun (WGS) entry which is preliminary data.</text>
</comment>
<proteinExistence type="predicted"/>
<accession>A0A397VUQ2</accession>
<name>A0A397VUQ2_9GLOM</name>
<dbReference type="Proteomes" id="UP000266673">
    <property type="component" value="Unassembled WGS sequence"/>
</dbReference>
<reference evidence="2 3" key="1">
    <citation type="submission" date="2018-06" db="EMBL/GenBank/DDBJ databases">
        <title>Comparative genomics reveals the genomic features of Rhizophagus irregularis, R. cerebriforme, R. diaphanum and Gigaspora rosea, and their symbiotic lifestyle signature.</title>
        <authorList>
            <person name="Morin E."/>
            <person name="San Clemente H."/>
            <person name="Chen E.C.H."/>
            <person name="De La Providencia I."/>
            <person name="Hainaut M."/>
            <person name="Kuo A."/>
            <person name="Kohler A."/>
            <person name="Murat C."/>
            <person name="Tang N."/>
            <person name="Roy S."/>
            <person name="Loubradou J."/>
            <person name="Henrissat B."/>
            <person name="Grigoriev I.V."/>
            <person name="Corradi N."/>
            <person name="Roux C."/>
            <person name="Martin F.M."/>
        </authorList>
    </citation>
    <scope>NUCLEOTIDE SEQUENCE [LARGE SCALE GENOMIC DNA]</scope>
    <source>
        <strain evidence="2 3">DAOM 194757</strain>
    </source>
</reference>
<evidence type="ECO:0000313" key="3">
    <source>
        <dbReference type="Proteomes" id="UP000266673"/>
    </source>
</evidence>
<gene>
    <name evidence="2" type="ORF">C2G38_2165391</name>
</gene>